<organism evidence="7 8">
    <name type="scientific">Pseudomicrostroma glucosiphilum</name>
    <dbReference type="NCBI Taxonomy" id="1684307"/>
    <lineage>
        <taxon>Eukaryota</taxon>
        <taxon>Fungi</taxon>
        <taxon>Dikarya</taxon>
        <taxon>Basidiomycota</taxon>
        <taxon>Ustilaginomycotina</taxon>
        <taxon>Exobasidiomycetes</taxon>
        <taxon>Microstromatales</taxon>
        <taxon>Microstromatales incertae sedis</taxon>
        <taxon>Pseudomicrostroma</taxon>
    </lineage>
</organism>
<dbReference type="SUPFAM" id="SSF56784">
    <property type="entry name" value="HAD-like"/>
    <property type="match status" value="1"/>
</dbReference>
<dbReference type="GeneID" id="37013349"/>
<accession>A0A316UFZ8</accession>
<dbReference type="PIRSF" id="PIRSF031051">
    <property type="entry name" value="PyrdxlP_Pase_PHOSPHO2"/>
    <property type="match status" value="1"/>
</dbReference>
<name>A0A316UFZ8_9BASI</name>
<dbReference type="AlphaFoldDB" id="A0A316UFZ8"/>
<evidence type="ECO:0000256" key="5">
    <source>
        <dbReference type="PIRSR" id="PIRSR031051-1"/>
    </source>
</evidence>
<dbReference type="NCBIfam" id="TIGR01489">
    <property type="entry name" value="DKMTPPase-SF"/>
    <property type="match status" value="1"/>
</dbReference>
<dbReference type="InterPro" id="IPR036412">
    <property type="entry name" value="HAD-like_sf"/>
</dbReference>
<dbReference type="InterPro" id="IPR006384">
    <property type="entry name" value="HAD_hydro_PyrdxlP_Pase-like"/>
</dbReference>
<evidence type="ECO:0000313" key="8">
    <source>
        <dbReference type="Proteomes" id="UP000245942"/>
    </source>
</evidence>
<evidence type="ECO:0000256" key="1">
    <source>
        <dbReference type="ARBA" id="ARBA00001946"/>
    </source>
</evidence>
<dbReference type="GO" id="GO:0016791">
    <property type="term" value="F:phosphatase activity"/>
    <property type="evidence" value="ECO:0007669"/>
    <property type="project" value="InterPro"/>
</dbReference>
<evidence type="ECO:0000256" key="3">
    <source>
        <dbReference type="ARBA" id="ARBA00022801"/>
    </source>
</evidence>
<reference evidence="7 8" key="1">
    <citation type="journal article" date="2018" name="Mol. Biol. Evol.">
        <title>Broad Genomic Sampling Reveals a Smut Pathogenic Ancestry of the Fungal Clade Ustilaginomycotina.</title>
        <authorList>
            <person name="Kijpornyongpan T."/>
            <person name="Mondo S.J."/>
            <person name="Barry K."/>
            <person name="Sandor L."/>
            <person name="Lee J."/>
            <person name="Lipzen A."/>
            <person name="Pangilinan J."/>
            <person name="LaButti K."/>
            <person name="Hainaut M."/>
            <person name="Henrissat B."/>
            <person name="Grigoriev I.V."/>
            <person name="Spatafora J.W."/>
            <person name="Aime M.C."/>
        </authorList>
    </citation>
    <scope>NUCLEOTIDE SEQUENCE [LARGE SCALE GENOMIC DNA]</scope>
    <source>
        <strain evidence="7 8">MCA 4718</strain>
    </source>
</reference>
<feature type="active site" description="Proton donor" evidence="5">
    <location>
        <position position="21"/>
    </location>
</feature>
<feature type="binding site" evidence="6">
    <location>
        <position position="21"/>
    </location>
    <ligand>
        <name>Mg(2+)</name>
        <dbReference type="ChEBI" id="CHEBI:18420"/>
    </ligand>
</feature>
<dbReference type="PANTHER" id="PTHR20889">
    <property type="entry name" value="PHOSPHATASE, ORPHAN 1, 2"/>
    <property type="match status" value="1"/>
</dbReference>
<evidence type="ECO:0008006" key="9">
    <source>
        <dbReference type="Google" id="ProtNLM"/>
    </source>
</evidence>
<keyword evidence="3" id="KW-0378">Hydrolase</keyword>
<evidence type="ECO:0000256" key="6">
    <source>
        <dbReference type="PIRSR" id="PIRSR031051-3"/>
    </source>
</evidence>
<dbReference type="Gene3D" id="3.40.50.1000">
    <property type="entry name" value="HAD superfamily/HAD-like"/>
    <property type="match status" value="1"/>
</dbReference>
<keyword evidence="8" id="KW-1185">Reference proteome</keyword>
<feature type="active site" description="Nucleophile" evidence="5">
    <location>
        <position position="19"/>
    </location>
</feature>
<dbReference type="STRING" id="1684307.A0A316UFZ8"/>
<protein>
    <recommendedName>
        <fullName evidence="9">HAD-like protein</fullName>
    </recommendedName>
</protein>
<dbReference type="RefSeq" id="XP_025349993.1">
    <property type="nucleotide sequence ID" value="XM_025491615.1"/>
</dbReference>
<dbReference type="InterPro" id="IPR023214">
    <property type="entry name" value="HAD_sf"/>
</dbReference>
<evidence type="ECO:0000256" key="2">
    <source>
        <dbReference type="ARBA" id="ARBA00022723"/>
    </source>
</evidence>
<keyword evidence="4 6" id="KW-0460">Magnesium</keyword>
<sequence length="256" mass="29072">MTDAPNPLPPVKKQLIVFDFDWSLADQDSDRWVHEALCPRLRRKMKELKPTMQFTDLCAMLLRELHDVEGKTEEEIKAAMRLMPFHPGMKRGVQNLKAAASPETTFFLLSNSNTVYIDTILEHQGLTNIFDEIVTNPAHFEKDGTLNVSRRVPAEAQVQHTCKVGCSANMCKGEELDAFLSRHGGYEAFDRIMYVGDGGNDFCPVLRLRKGQDVAFVRRYRGLEKRIKEEGGVKCGIRWWAGAWEMEGLLDEARAA</sequence>
<proteinExistence type="predicted"/>
<comment type="cofactor">
    <cofactor evidence="1 6">
        <name>Mg(2+)</name>
        <dbReference type="ChEBI" id="CHEBI:18420"/>
    </cofactor>
</comment>
<dbReference type="OrthoDB" id="10267182at2759"/>
<dbReference type="Proteomes" id="UP000245942">
    <property type="component" value="Unassembled WGS sequence"/>
</dbReference>
<dbReference type="Pfam" id="PF06888">
    <property type="entry name" value="Put_Phosphatase"/>
    <property type="match status" value="1"/>
</dbReference>
<keyword evidence="2 6" id="KW-0479">Metal-binding</keyword>
<evidence type="ECO:0000256" key="4">
    <source>
        <dbReference type="ARBA" id="ARBA00022842"/>
    </source>
</evidence>
<dbReference type="PANTHER" id="PTHR20889:SF12">
    <property type="entry name" value="LP01149P"/>
    <property type="match status" value="1"/>
</dbReference>
<gene>
    <name evidence="7" type="ORF">BCV69DRAFT_280441</name>
</gene>
<feature type="binding site" evidence="6">
    <location>
        <position position="19"/>
    </location>
    <ligand>
        <name>Mg(2+)</name>
        <dbReference type="ChEBI" id="CHEBI:18420"/>
    </ligand>
</feature>
<dbReference type="EMBL" id="KZ819322">
    <property type="protein sequence ID" value="PWN22833.1"/>
    <property type="molecule type" value="Genomic_DNA"/>
</dbReference>
<evidence type="ECO:0000313" key="7">
    <source>
        <dbReference type="EMBL" id="PWN22833.1"/>
    </source>
</evidence>
<dbReference type="InterPro" id="IPR016965">
    <property type="entry name" value="Pase_PHOSPHO-typ"/>
</dbReference>
<feature type="binding site" evidence="6">
    <location>
        <position position="197"/>
    </location>
    <ligand>
        <name>Mg(2+)</name>
        <dbReference type="ChEBI" id="CHEBI:18420"/>
    </ligand>
</feature>
<dbReference type="GO" id="GO:0046872">
    <property type="term" value="F:metal ion binding"/>
    <property type="evidence" value="ECO:0007669"/>
    <property type="project" value="UniProtKB-KW"/>
</dbReference>
<dbReference type="NCBIfam" id="TIGR01488">
    <property type="entry name" value="HAD-SF-IB"/>
    <property type="match status" value="1"/>
</dbReference>